<dbReference type="InterPro" id="IPR052366">
    <property type="entry name" value="GTP_Pyrophosphokinase"/>
</dbReference>
<dbReference type="Pfam" id="PF04607">
    <property type="entry name" value="RelA_SpoT"/>
    <property type="match status" value="1"/>
</dbReference>
<dbReference type="Proteomes" id="UP001159075">
    <property type="component" value="Unassembled WGS sequence"/>
</dbReference>
<sequence length="366" mass="42082">MANQQYADQKCPLQFTKGEIDRAGDSIRHKVQGEARAEAIRKIQAFREFHLYPLMLLKNHLARTSKKVGRNIIVARRLKRLPTILDKLERPTLNGQQNNTIRVTTMQDVAGCRAIVKNKKQLIDLLKRLQQSRSVHQIINTRDYLTKPKDDGYGGIHLIYSCYSGQEAAHNWKGAKVEVQLRTELQHAWATSLEIIDTLKGMNLKTGREGHEDWREFFASAGRIVAHQEGLCLLEPKQLLQIRTELSVLEKKLNVMHEISRFAFGITYANHVRLTRRNGDGLYLITSPVQDLKKEGGFLNIKVYSYKRSESDVALRDLNRAELDDTIFQSVLVSVQNARTLRQAYPNFFGSTRDFTRFIRSNLVQI</sequence>
<dbReference type="PANTHER" id="PTHR47837:SF1">
    <property type="entry name" value="GTP PYROPHOSPHOKINASE YJBM"/>
    <property type="match status" value="1"/>
</dbReference>
<dbReference type="RefSeq" id="WP_282679612.1">
    <property type="nucleotide sequence ID" value="NZ_CP106875.1"/>
</dbReference>
<accession>A0ABT6UDT9</accession>
<evidence type="ECO:0000259" key="1">
    <source>
        <dbReference type="SMART" id="SM00954"/>
    </source>
</evidence>
<dbReference type="SUPFAM" id="SSF81301">
    <property type="entry name" value="Nucleotidyltransferase"/>
    <property type="match status" value="1"/>
</dbReference>
<name>A0ABT6UDT9_9GAMM</name>
<gene>
    <name evidence="2" type="ORF">ODY93_13760</name>
</gene>
<dbReference type="PANTHER" id="PTHR47837">
    <property type="entry name" value="GTP PYROPHOSPHOKINASE YJBM"/>
    <property type="match status" value="1"/>
</dbReference>
<evidence type="ECO:0000313" key="2">
    <source>
        <dbReference type="EMBL" id="MDI5832641.1"/>
    </source>
</evidence>
<comment type="caution">
    <text evidence="2">The sequence shown here is derived from an EMBL/GenBank/DDBJ whole genome shotgun (WGS) entry which is preliminary data.</text>
</comment>
<dbReference type="CDD" id="cd05399">
    <property type="entry name" value="NT_Rel-Spo_like"/>
    <property type="match status" value="1"/>
</dbReference>
<dbReference type="InterPro" id="IPR007685">
    <property type="entry name" value="RelA_SpoT"/>
</dbReference>
<evidence type="ECO:0000313" key="3">
    <source>
        <dbReference type="Proteomes" id="UP001159075"/>
    </source>
</evidence>
<keyword evidence="3" id="KW-1185">Reference proteome</keyword>
<reference evidence="2 3" key="1">
    <citation type="submission" date="2022-09" db="EMBL/GenBank/DDBJ databases">
        <title>The outer-membrane cytochrome OmcA is essential for infection of Shewanella oneidensis by a zebrafish-associated bacteriophage.</title>
        <authorList>
            <person name="Grenfell A.W."/>
            <person name="Intile P."/>
            <person name="Mcfarlane J."/>
            <person name="Leung D."/>
            <person name="Abdalla K."/>
            <person name="Wold M."/>
            <person name="Kees E."/>
            <person name="Gralnick J."/>
        </authorList>
    </citation>
    <scope>NUCLEOTIDE SEQUENCE [LARGE SCALE GENOMIC DNA]</scope>
    <source>
        <strain evidence="2 3">NF-5</strain>
    </source>
</reference>
<dbReference type="EMBL" id="JAOTLW010000013">
    <property type="protein sequence ID" value="MDI5832641.1"/>
    <property type="molecule type" value="Genomic_DNA"/>
</dbReference>
<dbReference type="InterPro" id="IPR043519">
    <property type="entry name" value="NT_sf"/>
</dbReference>
<proteinExistence type="predicted"/>
<dbReference type="SMART" id="SM00954">
    <property type="entry name" value="RelA_SpoT"/>
    <property type="match status" value="1"/>
</dbReference>
<protein>
    <submittedName>
        <fullName evidence="2">RelA/SpoT domain-containing protein</fullName>
    </submittedName>
</protein>
<organism evidence="2 3">
    <name type="scientific">Shewanella xiamenensis</name>
    <dbReference type="NCBI Taxonomy" id="332186"/>
    <lineage>
        <taxon>Bacteria</taxon>
        <taxon>Pseudomonadati</taxon>
        <taxon>Pseudomonadota</taxon>
        <taxon>Gammaproteobacteria</taxon>
        <taxon>Alteromonadales</taxon>
        <taxon>Shewanellaceae</taxon>
        <taxon>Shewanella</taxon>
    </lineage>
</organism>
<feature type="domain" description="RelA/SpoT" evidence="1">
    <location>
        <begin position="76"/>
        <end position="203"/>
    </location>
</feature>
<dbReference type="Gene3D" id="3.30.460.10">
    <property type="entry name" value="Beta Polymerase, domain 2"/>
    <property type="match status" value="1"/>
</dbReference>